<evidence type="ECO:0000256" key="2">
    <source>
        <dbReference type="ARBA" id="ARBA00022801"/>
    </source>
</evidence>
<feature type="non-terminal residue" evidence="4">
    <location>
        <position position="244"/>
    </location>
</feature>
<dbReference type="InterPro" id="IPR008380">
    <property type="entry name" value="HAD-SF_hydro_IG_5-nucl"/>
</dbReference>
<organism evidence="4 5">
    <name type="scientific">Genlisea aurea</name>
    <dbReference type="NCBI Taxonomy" id="192259"/>
    <lineage>
        <taxon>Eukaryota</taxon>
        <taxon>Viridiplantae</taxon>
        <taxon>Streptophyta</taxon>
        <taxon>Embryophyta</taxon>
        <taxon>Tracheophyta</taxon>
        <taxon>Spermatophyta</taxon>
        <taxon>Magnoliopsida</taxon>
        <taxon>eudicotyledons</taxon>
        <taxon>Gunneridae</taxon>
        <taxon>Pentapetalae</taxon>
        <taxon>asterids</taxon>
        <taxon>lamiids</taxon>
        <taxon>Lamiales</taxon>
        <taxon>Lentibulariaceae</taxon>
        <taxon>Genlisea</taxon>
    </lineage>
</organism>
<evidence type="ECO:0008006" key="6">
    <source>
        <dbReference type="Google" id="ProtNLM"/>
    </source>
</evidence>
<dbReference type="SUPFAM" id="SSF56784">
    <property type="entry name" value="HAD-like"/>
    <property type="match status" value="1"/>
</dbReference>
<evidence type="ECO:0000256" key="1">
    <source>
        <dbReference type="ARBA" id="ARBA00022723"/>
    </source>
</evidence>
<gene>
    <name evidence="4" type="ORF">M569_11635</name>
</gene>
<reference evidence="4 5" key="1">
    <citation type="journal article" date="2013" name="BMC Genomics">
        <title>The miniature genome of a carnivorous plant Genlisea aurea contains a low number of genes and short non-coding sequences.</title>
        <authorList>
            <person name="Leushkin E.V."/>
            <person name="Sutormin R.A."/>
            <person name="Nabieva E.R."/>
            <person name="Penin A.A."/>
            <person name="Kondrashov A.S."/>
            <person name="Logacheva M.D."/>
        </authorList>
    </citation>
    <scope>NUCLEOTIDE SEQUENCE [LARGE SCALE GENOMIC DNA]</scope>
</reference>
<comment type="caution">
    <text evidence="4">The sequence shown here is derived from an EMBL/GenBank/DDBJ whole genome shotgun (WGS) entry which is preliminary data.</text>
</comment>
<dbReference type="PANTHER" id="PTHR12103:SF12">
    <property type="entry name" value="FI20020P1"/>
    <property type="match status" value="1"/>
</dbReference>
<keyword evidence="2" id="KW-0378">Hydrolase</keyword>
<dbReference type="GO" id="GO:0046872">
    <property type="term" value="F:metal ion binding"/>
    <property type="evidence" value="ECO:0007669"/>
    <property type="project" value="UniProtKB-KW"/>
</dbReference>
<sequence>HFCSVASRSPRVLGLLEEDEGNQNLSDEISSIRRAYAVMKERFVQMPDAIRQMPLRNPEGVYVNKNLKLEDIRVYGFDYDYTLAHYTANVQSLIYDLAKEFLVDELRYPETISESKYDNSFPIRGLCYDKFKGCLLKLDFFGSIEPDGCYFGRRKLTRSEIDELYGSRHISHDQLQGLVRLMDFFCFSEACLIADIVQHFVDAKLEFDASYVYDDVKKAIIHVHLSGLAHRRILSNPGKYLVKN</sequence>
<name>S8DTK5_9LAMI</name>
<dbReference type="OrthoDB" id="8062037at2759"/>
<dbReference type="AlphaFoldDB" id="S8DTK5"/>
<evidence type="ECO:0000313" key="5">
    <source>
        <dbReference type="Proteomes" id="UP000015453"/>
    </source>
</evidence>
<dbReference type="Pfam" id="PF05761">
    <property type="entry name" value="5_nucleotid"/>
    <property type="match status" value="1"/>
</dbReference>
<dbReference type="InterPro" id="IPR036412">
    <property type="entry name" value="HAD-like_sf"/>
</dbReference>
<keyword evidence="3" id="KW-0460">Magnesium</keyword>
<feature type="non-terminal residue" evidence="4">
    <location>
        <position position="1"/>
    </location>
</feature>
<dbReference type="PANTHER" id="PTHR12103">
    <property type="entry name" value="5'-NUCLEOTIDASE DOMAIN-CONTAINING"/>
    <property type="match status" value="1"/>
</dbReference>
<proteinExistence type="predicted"/>
<dbReference type="Proteomes" id="UP000015453">
    <property type="component" value="Unassembled WGS sequence"/>
</dbReference>
<evidence type="ECO:0000256" key="3">
    <source>
        <dbReference type="ARBA" id="ARBA00022842"/>
    </source>
</evidence>
<dbReference type="EMBL" id="AUSU01005666">
    <property type="protein sequence ID" value="EPS63152.1"/>
    <property type="molecule type" value="Genomic_DNA"/>
</dbReference>
<accession>S8DTK5</accession>
<protein>
    <recommendedName>
        <fullName evidence="6">5'-nucleotidase domain-containing protein</fullName>
    </recommendedName>
</protein>
<keyword evidence="1" id="KW-0479">Metal-binding</keyword>
<evidence type="ECO:0000313" key="4">
    <source>
        <dbReference type="EMBL" id="EPS63152.1"/>
    </source>
</evidence>
<dbReference type="GO" id="GO:0008253">
    <property type="term" value="F:5'-nucleotidase activity"/>
    <property type="evidence" value="ECO:0007669"/>
    <property type="project" value="TreeGrafter"/>
</dbReference>
<keyword evidence="5" id="KW-1185">Reference proteome</keyword>